<gene>
    <name evidence="3" type="ORF">SEMRO_131_G062270.1</name>
</gene>
<evidence type="ECO:0000313" key="3">
    <source>
        <dbReference type="EMBL" id="CAB9502240.1"/>
    </source>
</evidence>
<dbReference type="PANTHER" id="PTHR24410">
    <property type="entry name" value="HL07962P-RELATED"/>
    <property type="match status" value="1"/>
</dbReference>
<dbReference type="PANTHER" id="PTHR24410:SF23">
    <property type="entry name" value="BTB DOMAIN-CONTAINING PROTEIN-RELATED"/>
    <property type="match status" value="1"/>
</dbReference>
<dbReference type="SUPFAM" id="SSF54695">
    <property type="entry name" value="POZ domain"/>
    <property type="match status" value="1"/>
</dbReference>
<dbReference type="Proteomes" id="UP001153069">
    <property type="component" value="Unassembled WGS sequence"/>
</dbReference>
<feature type="compositionally biased region" description="Low complexity" evidence="1">
    <location>
        <begin position="349"/>
        <end position="377"/>
    </location>
</feature>
<dbReference type="AlphaFoldDB" id="A0A9N8H7J6"/>
<dbReference type="SMART" id="SM00225">
    <property type="entry name" value="BTB"/>
    <property type="match status" value="1"/>
</dbReference>
<name>A0A9N8H7J6_9STRA</name>
<protein>
    <submittedName>
        <fullName evidence="3">Kelch-like protein 2</fullName>
    </submittedName>
</protein>
<dbReference type="EMBL" id="CAICTM010000130">
    <property type="protein sequence ID" value="CAB9502240.1"/>
    <property type="molecule type" value="Genomic_DNA"/>
</dbReference>
<comment type="caution">
    <text evidence="3">The sequence shown here is derived from an EMBL/GenBank/DDBJ whole genome shotgun (WGS) entry which is preliminary data.</text>
</comment>
<dbReference type="InterPro" id="IPR000210">
    <property type="entry name" value="BTB/POZ_dom"/>
</dbReference>
<proteinExistence type="predicted"/>
<evidence type="ECO:0000313" key="4">
    <source>
        <dbReference type="Proteomes" id="UP001153069"/>
    </source>
</evidence>
<dbReference type="Pfam" id="PF00651">
    <property type="entry name" value="BTB"/>
    <property type="match status" value="1"/>
</dbReference>
<dbReference type="CDD" id="cd18186">
    <property type="entry name" value="BTB_POZ_ZBTB_KLHL-like"/>
    <property type="match status" value="1"/>
</dbReference>
<reference evidence="3" key="1">
    <citation type="submission" date="2020-06" db="EMBL/GenBank/DDBJ databases">
        <authorList>
            <consortium name="Plant Systems Biology data submission"/>
        </authorList>
    </citation>
    <scope>NUCLEOTIDE SEQUENCE</scope>
    <source>
        <strain evidence="3">D6</strain>
    </source>
</reference>
<dbReference type="InterPro" id="IPR011333">
    <property type="entry name" value="SKP1/BTB/POZ_sf"/>
</dbReference>
<accession>A0A9N8H7J6</accession>
<feature type="region of interest" description="Disordered" evidence="1">
    <location>
        <begin position="339"/>
        <end position="467"/>
    </location>
</feature>
<evidence type="ECO:0000259" key="2">
    <source>
        <dbReference type="PROSITE" id="PS50097"/>
    </source>
</evidence>
<dbReference type="OrthoDB" id="45946at2759"/>
<feature type="compositionally biased region" description="Basic residues" evidence="1">
    <location>
        <begin position="447"/>
        <end position="458"/>
    </location>
</feature>
<dbReference type="Gene3D" id="3.30.710.10">
    <property type="entry name" value="Potassium Channel Kv1.1, Chain A"/>
    <property type="match status" value="1"/>
</dbReference>
<evidence type="ECO:0000256" key="1">
    <source>
        <dbReference type="SAM" id="MobiDB-lite"/>
    </source>
</evidence>
<feature type="domain" description="BTB" evidence="2">
    <location>
        <begin position="32"/>
        <end position="99"/>
    </location>
</feature>
<dbReference type="InterPro" id="IPR051481">
    <property type="entry name" value="BTB-POZ/Galectin-3-binding"/>
</dbReference>
<dbReference type="PROSITE" id="PS50097">
    <property type="entry name" value="BTB"/>
    <property type="match status" value="1"/>
</dbReference>
<feature type="compositionally biased region" description="Pro residues" evidence="1">
    <location>
        <begin position="416"/>
        <end position="433"/>
    </location>
</feature>
<keyword evidence="4" id="KW-1185">Reference proteome</keyword>
<organism evidence="3 4">
    <name type="scientific">Seminavis robusta</name>
    <dbReference type="NCBI Taxonomy" id="568900"/>
    <lineage>
        <taxon>Eukaryota</taxon>
        <taxon>Sar</taxon>
        <taxon>Stramenopiles</taxon>
        <taxon>Ochrophyta</taxon>
        <taxon>Bacillariophyta</taxon>
        <taxon>Bacillariophyceae</taxon>
        <taxon>Bacillariophycidae</taxon>
        <taxon>Naviculales</taxon>
        <taxon>Naviculaceae</taxon>
        <taxon>Seminavis</taxon>
    </lineage>
</organism>
<sequence>MMSRAYELMEGVDAEVSLEAGLSTVLKDQTFSDVTLVANDGIKVPAHRVILCARSKVFKTMLTGSFSENSSPTIEVDFPGAVVNAVVEHIYTNEVKLLKNVPAKVDEFQVLVSLTAAAAYYNLPKLCHRVNSCMQDCVTRMPSLSFAVMEACAQEGPAISKDVFQAALSIIYQKLDVERSSESLNEDVLCSLSSSVLGQVLRDEDPPFLLQEFTRFQMVQRWSKKEANRQEAAKAMVKEHIKLHWIKPEELADSVAPSGLTDIVQLAEAYRVQAVNAKYRLPFGKYLSHPIWCESNSDTCSPRQPNEGSWKTDKLKYCRLLDGHKYQWIITADTLGGAESSDGNNAASGTSPAPFGTAAPAFGASPPFGGPANNSPFGSPPPTGGFGSTSPPPFGAPAPGFGGSGGRGPANNSPFGSPPPTGGFGSPSPPPFGAPATGFGDSGGRGRGGRGRGGRGRGGRGINRGQNRNGVVVGVAKSSATLDICKNCGEQPSCFGMGGVSGHIYRDGLANTGGMCLGSGQHKLHFTLDLSPEEVNNGRLSISVDDGVPLTIADGLKGSLLFDVEGFVPVVSCYAQSSATIVCFMEAL</sequence>